<evidence type="ECO:0000313" key="4">
    <source>
        <dbReference type="Proteomes" id="UP001596432"/>
    </source>
</evidence>
<dbReference type="SMART" id="SM00849">
    <property type="entry name" value="Lactamase_B"/>
    <property type="match status" value="1"/>
</dbReference>
<dbReference type="GeneID" id="78819014"/>
<proteinExistence type="predicted"/>
<evidence type="ECO:0000256" key="1">
    <source>
        <dbReference type="ARBA" id="ARBA00022801"/>
    </source>
</evidence>
<organism evidence="3 4">
    <name type="scientific">Halosimplex aquaticum</name>
    <dbReference type="NCBI Taxonomy" id="3026162"/>
    <lineage>
        <taxon>Archaea</taxon>
        <taxon>Methanobacteriati</taxon>
        <taxon>Methanobacteriota</taxon>
        <taxon>Stenosarchaea group</taxon>
        <taxon>Halobacteria</taxon>
        <taxon>Halobacteriales</taxon>
        <taxon>Haloarculaceae</taxon>
        <taxon>Halosimplex</taxon>
    </lineage>
</organism>
<dbReference type="InterPro" id="IPR036866">
    <property type="entry name" value="RibonucZ/Hydroxyglut_hydro"/>
</dbReference>
<sequence length="284" mass="32203">MVESNWGDWFVSQEIEAVTPESLSVWYMGCNSFVVRSSETTLYIDPYFGNGDPPWTIRMNPVAMDPDDATICDGVLVTHEHLDHMHPPSYRPILENTGAHLYTPRSGYRDPDYEGEIRGPDDRRHVVEHGSSIEFGDLTVHVRRTNDPDAIESVGYVIEHESGTFFNAGDARPGEEFEAIGEEFDIDDGTLAFGTRGHLYVPEDDCSRRVDWYQDEDQVVESANQLQLDRLLPCHYDMWKNVEADPKGLHDHIASHPYPRTMDVIRVGDRINVGESGIVPLRSI</sequence>
<comment type="caution">
    <text evidence="3">The sequence shown here is derived from an EMBL/GenBank/DDBJ whole genome shotgun (WGS) entry which is preliminary data.</text>
</comment>
<dbReference type="Gene3D" id="3.60.15.10">
    <property type="entry name" value="Ribonuclease Z/Hydroxyacylglutathione hydrolase-like"/>
    <property type="match status" value="1"/>
</dbReference>
<dbReference type="InterPro" id="IPR001279">
    <property type="entry name" value="Metallo-B-lactamas"/>
</dbReference>
<evidence type="ECO:0000313" key="3">
    <source>
        <dbReference type="EMBL" id="MFC7138772.1"/>
    </source>
</evidence>
<keyword evidence="4" id="KW-1185">Reference proteome</keyword>
<evidence type="ECO:0000259" key="2">
    <source>
        <dbReference type="SMART" id="SM00849"/>
    </source>
</evidence>
<protein>
    <submittedName>
        <fullName evidence="3">MBL fold metallo-hydrolase</fullName>
    </submittedName>
</protein>
<dbReference type="SUPFAM" id="SSF56281">
    <property type="entry name" value="Metallo-hydrolase/oxidoreductase"/>
    <property type="match status" value="1"/>
</dbReference>
<reference evidence="3 4" key="1">
    <citation type="journal article" date="2019" name="Int. J. Syst. Evol. Microbiol.">
        <title>The Global Catalogue of Microorganisms (GCM) 10K type strain sequencing project: providing services to taxonomists for standard genome sequencing and annotation.</title>
        <authorList>
            <consortium name="The Broad Institute Genomics Platform"/>
            <consortium name="The Broad Institute Genome Sequencing Center for Infectious Disease"/>
            <person name="Wu L."/>
            <person name="Ma J."/>
        </authorList>
    </citation>
    <scope>NUCLEOTIDE SEQUENCE [LARGE SCALE GENOMIC DNA]</scope>
    <source>
        <strain evidence="3 4">XZYJT29</strain>
    </source>
</reference>
<dbReference type="RefSeq" id="WP_274324386.1">
    <property type="nucleotide sequence ID" value="NZ_CP118158.1"/>
</dbReference>
<dbReference type="AlphaFoldDB" id="A0ABD5XUL4"/>
<dbReference type="PANTHER" id="PTHR43546">
    <property type="entry name" value="UPF0173 METAL-DEPENDENT HYDROLASE MJ1163-RELATED"/>
    <property type="match status" value="1"/>
</dbReference>
<feature type="domain" description="Metallo-beta-lactamase" evidence="2">
    <location>
        <begin position="29"/>
        <end position="223"/>
    </location>
</feature>
<gene>
    <name evidence="3" type="ORF">ACFQMA_02835</name>
</gene>
<accession>A0ABD5XUL4</accession>
<dbReference type="Pfam" id="PF12706">
    <property type="entry name" value="Lactamase_B_2"/>
    <property type="match status" value="1"/>
</dbReference>
<dbReference type="InterPro" id="IPR050114">
    <property type="entry name" value="UPF0173_UPF0282_UlaG_hydrolase"/>
</dbReference>
<dbReference type="PANTHER" id="PTHR43546:SF9">
    <property type="entry name" value="L-ASCORBATE-6-PHOSPHATE LACTONASE ULAG-RELATED"/>
    <property type="match status" value="1"/>
</dbReference>
<dbReference type="GO" id="GO:0016787">
    <property type="term" value="F:hydrolase activity"/>
    <property type="evidence" value="ECO:0007669"/>
    <property type="project" value="UniProtKB-KW"/>
</dbReference>
<dbReference type="Proteomes" id="UP001596432">
    <property type="component" value="Unassembled WGS sequence"/>
</dbReference>
<keyword evidence="1" id="KW-0378">Hydrolase</keyword>
<dbReference type="EMBL" id="JBHTAS010000001">
    <property type="protein sequence ID" value="MFC7138772.1"/>
    <property type="molecule type" value="Genomic_DNA"/>
</dbReference>
<name>A0ABD5XUL4_9EURY</name>